<evidence type="ECO:0000256" key="10">
    <source>
        <dbReference type="ARBA" id="ARBA00023136"/>
    </source>
</evidence>
<dbReference type="NCBIfam" id="TIGR00380">
    <property type="entry name" value="cobal_cbiB"/>
    <property type="match status" value="1"/>
</dbReference>
<evidence type="ECO:0000256" key="9">
    <source>
        <dbReference type="ARBA" id="ARBA00022989"/>
    </source>
</evidence>
<evidence type="ECO:0000256" key="11">
    <source>
        <dbReference type="HAMAP-Rule" id="MF_00024"/>
    </source>
</evidence>
<dbReference type="GO" id="GO:0005886">
    <property type="term" value="C:plasma membrane"/>
    <property type="evidence" value="ECO:0007669"/>
    <property type="project" value="UniProtKB-SubCell"/>
</dbReference>
<sequence length="304" mass="31441">MITLGSIAVITAIGLDTIIREPPAFAHPVALFGRVIDLIDQSYANPTVVGILITATFPVGFAATTAAIVSVALSVNSRLGAVTAGCVLFTLVSLRLLLTTVHDVVVMSTVDLSAARHDLRALAGRDASELDAAHIRSAAVESAAENLADGFIGPLLAFTMCAPVSISGGVAGAAWVKAINTLDSMLGYHSNPLGTAPARVDDIVMWVPARLTAALLSIAVGQPFLPLQQQVRADAAQTTSPNAGWPMATMAALLPARLHKLDTYELQASASLPNKSMATAAVQVTRRAGIIAIVITVIALEVVQ</sequence>
<proteinExistence type="inferred from homology"/>
<comment type="subcellular location">
    <subcellularLocation>
        <location evidence="2 11">Cell membrane</location>
        <topology evidence="2 11">Multi-pass membrane protein</topology>
    </subcellularLocation>
</comment>
<gene>
    <name evidence="11" type="primary">cobD</name>
    <name evidence="12" type="ORF">J07HQW1_00645</name>
</gene>
<dbReference type="UniPathway" id="UPA00148"/>
<feature type="transmembrane region" description="Helical" evidence="11">
    <location>
        <begin position="50"/>
        <end position="72"/>
    </location>
</feature>
<dbReference type="Pfam" id="PF03186">
    <property type="entry name" value="CobD_Cbib"/>
    <property type="match status" value="1"/>
</dbReference>
<dbReference type="Proteomes" id="UP000030649">
    <property type="component" value="Unassembled WGS sequence"/>
</dbReference>
<evidence type="ECO:0000256" key="7">
    <source>
        <dbReference type="ARBA" id="ARBA00022573"/>
    </source>
</evidence>
<organism evidence="12 13">
    <name type="scientific">Haloquadratum walsbyi J07HQW1</name>
    <dbReference type="NCBI Taxonomy" id="1238424"/>
    <lineage>
        <taxon>Archaea</taxon>
        <taxon>Methanobacteriati</taxon>
        <taxon>Methanobacteriota</taxon>
        <taxon>Stenosarchaea group</taxon>
        <taxon>Halobacteria</taxon>
        <taxon>Halobacteriales</taxon>
        <taxon>Haloferacaceae</taxon>
        <taxon>Haloquadratum</taxon>
    </lineage>
</organism>
<keyword evidence="9 11" id="KW-1133">Transmembrane helix</keyword>
<evidence type="ECO:0000313" key="13">
    <source>
        <dbReference type="Proteomes" id="UP000030649"/>
    </source>
</evidence>
<evidence type="ECO:0000256" key="1">
    <source>
        <dbReference type="ARBA" id="ARBA00003384"/>
    </source>
</evidence>
<name>U1PEU7_9EURY</name>
<keyword evidence="8 11" id="KW-0812">Transmembrane</keyword>
<evidence type="ECO:0000256" key="4">
    <source>
        <dbReference type="ARBA" id="ARBA00006263"/>
    </source>
</evidence>
<comment type="similarity">
    <text evidence="4 11">Belongs to the CobD/CbiB family.</text>
</comment>
<evidence type="ECO:0000256" key="6">
    <source>
        <dbReference type="ARBA" id="ARBA00022475"/>
    </source>
</evidence>
<protein>
    <recommendedName>
        <fullName evidence="5 11">Probable cobalamin biosynthesis protein CobD</fullName>
    </recommendedName>
</protein>
<dbReference type="HOGENOM" id="CLU_054212_0_2_2"/>
<dbReference type="HAMAP" id="MF_00024">
    <property type="entry name" value="CobD_CbiB"/>
    <property type="match status" value="1"/>
</dbReference>
<dbReference type="GO" id="GO:0015420">
    <property type="term" value="F:ABC-type vitamin B12 transporter activity"/>
    <property type="evidence" value="ECO:0007669"/>
    <property type="project" value="UniProtKB-UniRule"/>
</dbReference>
<dbReference type="InterPro" id="IPR004485">
    <property type="entry name" value="Cobalamin_biosynth_CobD/CbiB"/>
</dbReference>
<dbReference type="EMBL" id="KE356560">
    <property type="protein sequence ID" value="ERG90621.1"/>
    <property type="molecule type" value="Genomic_DNA"/>
</dbReference>
<feature type="transmembrane region" description="Helical" evidence="11">
    <location>
        <begin position="155"/>
        <end position="176"/>
    </location>
</feature>
<comment type="caution">
    <text evidence="11">Lacks conserved residue(s) required for the propagation of feature annotation.</text>
</comment>
<keyword evidence="6 11" id="KW-1003">Cell membrane</keyword>
<dbReference type="AlphaFoldDB" id="U1PEU7"/>
<dbReference type="GO" id="GO:0048472">
    <property type="term" value="F:threonine-phosphate decarboxylase activity"/>
    <property type="evidence" value="ECO:0007669"/>
    <property type="project" value="InterPro"/>
</dbReference>
<evidence type="ECO:0000256" key="3">
    <source>
        <dbReference type="ARBA" id="ARBA00004953"/>
    </source>
</evidence>
<evidence type="ECO:0000256" key="2">
    <source>
        <dbReference type="ARBA" id="ARBA00004651"/>
    </source>
</evidence>
<keyword evidence="10 11" id="KW-0472">Membrane</keyword>
<evidence type="ECO:0000313" key="12">
    <source>
        <dbReference type="EMBL" id="ERG90621.1"/>
    </source>
</evidence>
<comment type="function">
    <text evidence="1 11">Converts cobyric acid to cobinamide by the addition of aminopropanol on the F carboxylic group.</text>
</comment>
<accession>U1PEU7</accession>
<dbReference type="GO" id="GO:0009236">
    <property type="term" value="P:cobalamin biosynthetic process"/>
    <property type="evidence" value="ECO:0007669"/>
    <property type="project" value="UniProtKB-UniRule"/>
</dbReference>
<reference evidence="12 13" key="1">
    <citation type="journal article" date="2013" name="PLoS ONE">
        <title>Assembly-driven community genomics of a hypersaline microbial ecosystem.</title>
        <authorList>
            <person name="Podell S."/>
            <person name="Ugalde J.A."/>
            <person name="Narasingarao P."/>
            <person name="Banfield J.F."/>
            <person name="Heidelberg K.B."/>
            <person name="Allen E.E."/>
        </authorList>
    </citation>
    <scope>NUCLEOTIDE SEQUENCE [LARGE SCALE GENOMIC DNA]</scope>
    <source>
        <strain evidence="13">J07HQW1</strain>
    </source>
</reference>
<feature type="transmembrane region" description="Helical" evidence="11">
    <location>
        <begin position="79"/>
        <end position="98"/>
    </location>
</feature>
<dbReference type="PANTHER" id="PTHR34308">
    <property type="entry name" value="COBALAMIN BIOSYNTHESIS PROTEIN CBIB"/>
    <property type="match status" value="1"/>
</dbReference>
<evidence type="ECO:0000256" key="5">
    <source>
        <dbReference type="ARBA" id="ARBA00016185"/>
    </source>
</evidence>
<evidence type="ECO:0000256" key="8">
    <source>
        <dbReference type="ARBA" id="ARBA00022692"/>
    </source>
</evidence>
<dbReference type="PANTHER" id="PTHR34308:SF1">
    <property type="entry name" value="COBALAMIN BIOSYNTHESIS PROTEIN CBIB"/>
    <property type="match status" value="1"/>
</dbReference>
<keyword evidence="7 11" id="KW-0169">Cobalamin biosynthesis</keyword>
<comment type="pathway">
    <text evidence="3 11">Cofactor biosynthesis; adenosylcobalamin biosynthesis.</text>
</comment>
<dbReference type="STRING" id="1238424.J07HQW1_00645"/>